<proteinExistence type="inferred from homology"/>
<dbReference type="Pfam" id="PF00854">
    <property type="entry name" value="PTR2"/>
    <property type="match status" value="1"/>
</dbReference>
<organism evidence="7 8">
    <name type="scientific">Papaver atlanticum</name>
    <dbReference type="NCBI Taxonomy" id="357466"/>
    <lineage>
        <taxon>Eukaryota</taxon>
        <taxon>Viridiplantae</taxon>
        <taxon>Streptophyta</taxon>
        <taxon>Embryophyta</taxon>
        <taxon>Tracheophyta</taxon>
        <taxon>Spermatophyta</taxon>
        <taxon>Magnoliopsida</taxon>
        <taxon>Ranunculales</taxon>
        <taxon>Papaveraceae</taxon>
        <taxon>Papaveroideae</taxon>
        <taxon>Papaver</taxon>
    </lineage>
</organism>
<name>A0AAD4S9U9_9MAGN</name>
<dbReference type="EMBL" id="JAJJMB010012308">
    <property type="protein sequence ID" value="KAI3878427.1"/>
    <property type="molecule type" value="Genomic_DNA"/>
</dbReference>
<protein>
    <submittedName>
        <fullName evidence="7">Uncharacterized protein</fullName>
    </submittedName>
</protein>
<keyword evidence="5 6" id="KW-0472">Membrane</keyword>
<keyword evidence="4 6" id="KW-1133">Transmembrane helix</keyword>
<reference evidence="7" key="1">
    <citation type="submission" date="2022-04" db="EMBL/GenBank/DDBJ databases">
        <title>A functionally conserved STORR gene fusion in Papaver species that diverged 16.8 million years ago.</title>
        <authorList>
            <person name="Catania T."/>
        </authorList>
    </citation>
    <scope>NUCLEOTIDE SEQUENCE</scope>
    <source>
        <strain evidence="7">S-188037</strain>
    </source>
</reference>
<evidence type="ECO:0000313" key="8">
    <source>
        <dbReference type="Proteomes" id="UP001202328"/>
    </source>
</evidence>
<dbReference type="InterPro" id="IPR036259">
    <property type="entry name" value="MFS_trans_sf"/>
</dbReference>
<feature type="transmembrane region" description="Helical" evidence="6">
    <location>
        <begin position="7"/>
        <end position="27"/>
    </location>
</feature>
<evidence type="ECO:0000256" key="3">
    <source>
        <dbReference type="ARBA" id="ARBA00022692"/>
    </source>
</evidence>
<evidence type="ECO:0000256" key="6">
    <source>
        <dbReference type="SAM" id="Phobius"/>
    </source>
</evidence>
<sequence length="90" mass="9931">SKFSFFKWWLFGLSVGSCSSLLILNYVQDNLGWYRAFGISTILMTIALIVIMLGGPSYRSAHEKDADKVNPLEGLTNGLVAAVKNCKVED</sequence>
<dbReference type="InterPro" id="IPR000109">
    <property type="entry name" value="POT_fam"/>
</dbReference>
<accession>A0AAD4S9U9</accession>
<keyword evidence="3 6" id="KW-0812">Transmembrane</keyword>
<evidence type="ECO:0000256" key="5">
    <source>
        <dbReference type="ARBA" id="ARBA00023136"/>
    </source>
</evidence>
<evidence type="ECO:0000313" key="7">
    <source>
        <dbReference type="EMBL" id="KAI3878427.1"/>
    </source>
</evidence>
<dbReference type="PANTHER" id="PTHR11654">
    <property type="entry name" value="OLIGOPEPTIDE TRANSPORTER-RELATED"/>
    <property type="match status" value="1"/>
</dbReference>
<dbReference type="Proteomes" id="UP001202328">
    <property type="component" value="Unassembled WGS sequence"/>
</dbReference>
<dbReference type="GO" id="GO:0016020">
    <property type="term" value="C:membrane"/>
    <property type="evidence" value="ECO:0007669"/>
    <property type="project" value="UniProtKB-SubCell"/>
</dbReference>
<gene>
    <name evidence="7" type="ORF">MKW98_001842</name>
</gene>
<dbReference type="AlphaFoldDB" id="A0AAD4S9U9"/>
<evidence type="ECO:0000256" key="2">
    <source>
        <dbReference type="ARBA" id="ARBA00005982"/>
    </source>
</evidence>
<feature type="transmembrane region" description="Helical" evidence="6">
    <location>
        <begin position="33"/>
        <end position="54"/>
    </location>
</feature>
<dbReference type="GO" id="GO:0022857">
    <property type="term" value="F:transmembrane transporter activity"/>
    <property type="evidence" value="ECO:0007669"/>
    <property type="project" value="InterPro"/>
</dbReference>
<comment type="similarity">
    <text evidence="2">Belongs to the major facilitator superfamily. Proton-dependent oligopeptide transporter (POT/PTR) (TC 2.A.17) family.</text>
</comment>
<feature type="non-terminal residue" evidence="7">
    <location>
        <position position="1"/>
    </location>
</feature>
<keyword evidence="8" id="KW-1185">Reference proteome</keyword>
<comment type="subcellular location">
    <subcellularLocation>
        <location evidence="1">Membrane</location>
        <topology evidence="1">Multi-pass membrane protein</topology>
    </subcellularLocation>
</comment>
<dbReference type="Gene3D" id="1.20.1250.20">
    <property type="entry name" value="MFS general substrate transporter like domains"/>
    <property type="match status" value="1"/>
</dbReference>
<evidence type="ECO:0000256" key="4">
    <source>
        <dbReference type="ARBA" id="ARBA00022989"/>
    </source>
</evidence>
<feature type="non-terminal residue" evidence="7">
    <location>
        <position position="90"/>
    </location>
</feature>
<comment type="caution">
    <text evidence="7">The sequence shown here is derived from an EMBL/GenBank/DDBJ whole genome shotgun (WGS) entry which is preliminary data.</text>
</comment>
<evidence type="ECO:0000256" key="1">
    <source>
        <dbReference type="ARBA" id="ARBA00004141"/>
    </source>
</evidence>
<dbReference type="SUPFAM" id="SSF103473">
    <property type="entry name" value="MFS general substrate transporter"/>
    <property type="match status" value="1"/>
</dbReference>